<dbReference type="Proteomes" id="UP001162060">
    <property type="component" value="Unassembled WGS sequence"/>
</dbReference>
<evidence type="ECO:0000313" key="2">
    <source>
        <dbReference type="EMBL" id="CAK7925321.1"/>
    </source>
</evidence>
<evidence type="ECO:0000256" key="1">
    <source>
        <dbReference type="SAM" id="MobiDB-lite"/>
    </source>
</evidence>
<feature type="region of interest" description="Disordered" evidence="1">
    <location>
        <begin position="44"/>
        <end position="63"/>
    </location>
</feature>
<comment type="caution">
    <text evidence="2">The sequence shown here is derived from an EMBL/GenBank/DDBJ whole genome shotgun (WGS) entry which is preliminary data.</text>
</comment>
<accession>A0AAV1TSH5</accession>
<reference evidence="2" key="1">
    <citation type="submission" date="2024-01" db="EMBL/GenBank/DDBJ databases">
        <authorList>
            <person name="Webb A."/>
        </authorList>
    </citation>
    <scope>NUCLEOTIDE SEQUENCE</scope>
    <source>
        <strain evidence="2">Pm1</strain>
    </source>
</reference>
<sequence length="94" mass="10167">MVQFKPVFPPLGPPLWRESSPSGSRRGLEIAPSALHSQSRLWGQWTDGSRKRPGRGRLRNGGEPRATCYRFGGRTVQVLGVAHATSEGATIADG</sequence>
<feature type="region of interest" description="Disordered" evidence="1">
    <location>
        <begin position="1"/>
        <end position="27"/>
    </location>
</feature>
<dbReference type="AlphaFoldDB" id="A0AAV1TSH5"/>
<evidence type="ECO:0000313" key="3">
    <source>
        <dbReference type="Proteomes" id="UP001162060"/>
    </source>
</evidence>
<organism evidence="2 3">
    <name type="scientific">Peronospora matthiolae</name>
    <dbReference type="NCBI Taxonomy" id="2874970"/>
    <lineage>
        <taxon>Eukaryota</taxon>
        <taxon>Sar</taxon>
        <taxon>Stramenopiles</taxon>
        <taxon>Oomycota</taxon>
        <taxon>Peronosporomycetes</taxon>
        <taxon>Peronosporales</taxon>
        <taxon>Peronosporaceae</taxon>
        <taxon>Peronospora</taxon>
    </lineage>
</organism>
<dbReference type="EMBL" id="CAKLBY020000086">
    <property type="protein sequence ID" value="CAK7925321.1"/>
    <property type="molecule type" value="Genomic_DNA"/>
</dbReference>
<name>A0AAV1TSH5_9STRA</name>
<protein>
    <submittedName>
        <fullName evidence="2">Uncharacterized protein</fullName>
    </submittedName>
</protein>
<gene>
    <name evidence="2" type="ORF">PM001_LOCUS10471</name>
</gene>
<proteinExistence type="predicted"/>